<sequence length="298" mass="31304">NCTDHFNCQRGNGNVVEQIESGCESGQWSNRVEGSTEPTLIVHKPLSSLSTTAREDCSACVSPELASELGITTDSVTHCVACNSACDQGLMRCFGIGASDCCNFYNNSVCVEQCPSPFVSNSDSICVCPEGTTGHNCEDDVDCGSLTDPVNGTISLTGTAFNSTATYSCNDGYSLVGDTTITCLASGLWSGEPPLCCTTNCIDCDVDGCKVCGADYKLENGVCKCVVTGCSSCESDSSKCDTCEEGRRLDDDKSACSECAVTGCSNCDSDVRKCDTCGEERTTEQQRSKSAVSQRNDG</sequence>
<dbReference type="EMBL" id="CASHTH010003157">
    <property type="protein sequence ID" value="CAI8041017.1"/>
    <property type="molecule type" value="Genomic_DNA"/>
</dbReference>
<evidence type="ECO:0000256" key="1">
    <source>
        <dbReference type="ARBA" id="ARBA00023157"/>
    </source>
</evidence>
<dbReference type="InterPro" id="IPR000436">
    <property type="entry name" value="Sushi_SCR_CCP_dom"/>
</dbReference>
<reference evidence="4" key="1">
    <citation type="submission" date="2023-03" db="EMBL/GenBank/DDBJ databases">
        <authorList>
            <person name="Steffen K."/>
            <person name="Cardenas P."/>
        </authorList>
    </citation>
    <scope>NUCLEOTIDE SEQUENCE</scope>
</reference>
<proteinExistence type="predicted"/>
<dbReference type="Pfam" id="PF00084">
    <property type="entry name" value="Sushi"/>
    <property type="match status" value="1"/>
</dbReference>
<comment type="caution">
    <text evidence="2">Lacks conserved residue(s) required for the propagation of feature annotation.</text>
</comment>
<name>A0AA35T554_GEOBA</name>
<feature type="non-terminal residue" evidence="4">
    <location>
        <position position="298"/>
    </location>
</feature>
<gene>
    <name evidence="4" type="ORF">GBAR_LOCUS22792</name>
</gene>
<keyword evidence="2" id="KW-0768">Sushi</keyword>
<dbReference type="AlphaFoldDB" id="A0AA35T554"/>
<dbReference type="Gene3D" id="2.10.70.10">
    <property type="entry name" value="Complement Module, domain 1"/>
    <property type="match status" value="1"/>
</dbReference>
<dbReference type="SUPFAM" id="SSF57535">
    <property type="entry name" value="Complement control module/SCR domain"/>
    <property type="match status" value="1"/>
</dbReference>
<evidence type="ECO:0000259" key="3">
    <source>
        <dbReference type="PROSITE" id="PS50923"/>
    </source>
</evidence>
<dbReference type="InterPro" id="IPR035976">
    <property type="entry name" value="Sushi/SCR/CCP_sf"/>
</dbReference>
<feature type="disulfide bond" evidence="2">
    <location>
        <begin position="169"/>
        <end position="196"/>
    </location>
</feature>
<feature type="domain" description="Sushi" evidence="3">
    <location>
        <begin position="141"/>
        <end position="198"/>
    </location>
</feature>
<evidence type="ECO:0000256" key="2">
    <source>
        <dbReference type="PROSITE-ProRule" id="PRU00302"/>
    </source>
</evidence>
<evidence type="ECO:0000313" key="4">
    <source>
        <dbReference type="EMBL" id="CAI8041017.1"/>
    </source>
</evidence>
<dbReference type="Proteomes" id="UP001174909">
    <property type="component" value="Unassembled WGS sequence"/>
</dbReference>
<keyword evidence="1 2" id="KW-1015">Disulfide bond</keyword>
<organism evidence="4 5">
    <name type="scientific">Geodia barretti</name>
    <name type="common">Barrett's horny sponge</name>
    <dbReference type="NCBI Taxonomy" id="519541"/>
    <lineage>
        <taxon>Eukaryota</taxon>
        <taxon>Metazoa</taxon>
        <taxon>Porifera</taxon>
        <taxon>Demospongiae</taxon>
        <taxon>Heteroscleromorpha</taxon>
        <taxon>Tetractinellida</taxon>
        <taxon>Astrophorina</taxon>
        <taxon>Geodiidae</taxon>
        <taxon>Geodia</taxon>
    </lineage>
</organism>
<dbReference type="PROSITE" id="PS50923">
    <property type="entry name" value="SUSHI"/>
    <property type="match status" value="1"/>
</dbReference>
<evidence type="ECO:0000313" key="5">
    <source>
        <dbReference type="Proteomes" id="UP001174909"/>
    </source>
</evidence>
<dbReference type="PROSITE" id="PS00022">
    <property type="entry name" value="EGF_1"/>
    <property type="match status" value="1"/>
</dbReference>
<keyword evidence="5" id="KW-1185">Reference proteome</keyword>
<dbReference type="CDD" id="cd00033">
    <property type="entry name" value="CCP"/>
    <property type="match status" value="1"/>
</dbReference>
<protein>
    <submittedName>
        <fullName evidence="4">Sushi, von Willebrand factor type A, EGF and pentraxin domain-containing protein 1</fullName>
    </submittedName>
</protein>
<dbReference type="InterPro" id="IPR000742">
    <property type="entry name" value="EGF"/>
</dbReference>
<dbReference type="SMART" id="SM00032">
    <property type="entry name" value="CCP"/>
    <property type="match status" value="1"/>
</dbReference>
<comment type="caution">
    <text evidence="4">The sequence shown here is derived from an EMBL/GenBank/DDBJ whole genome shotgun (WGS) entry which is preliminary data.</text>
</comment>
<accession>A0AA35T554</accession>
<feature type="non-terminal residue" evidence="4">
    <location>
        <position position="1"/>
    </location>
</feature>